<feature type="transmembrane region" description="Helical" evidence="8">
    <location>
        <begin position="207"/>
        <end position="225"/>
    </location>
</feature>
<evidence type="ECO:0000313" key="11">
    <source>
        <dbReference type="Proteomes" id="UP000294656"/>
    </source>
</evidence>
<evidence type="ECO:0000256" key="2">
    <source>
        <dbReference type="ARBA" id="ARBA00022448"/>
    </source>
</evidence>
<dbReference type="CDD" id="cd06261">
    <property type="entry name" value="TM_PBP2"/>
    <property type="match status" value="2"/>
</dbReference>
<dbReference type="GO" id="GO:0055085">
    <property type="term" value="P:transmembrane transport"/>
    <property type="evidence" value="ECO:0007669"/>
    <property type="project" value="InterPro"/>
</dbReference>
<feature type="transmembrane region" description="Helical" evidence="8">
    <location>
        <begin position="379"/>
        <end position="404"/>
    </location>
</feature>
<feature type="transmembrane region" description="Helical" evidence="8">
    <location>
        <begin position="531"/>
        <end position="549"/>
    </location>
</feature>
<keyword evidence="2 8" id="KW-0813">Transport</keyword>
<dbReference type="InterPro" id="IPR035906">
    <property type="entry name" value="MetI-like_sf"/>
</dbReference>
<evidence type="ECO:0000256" key="3">
    <source>
        <dbReference type="ARBA" id="ARBA00022475"/>
    </source>
</evidence>
<dbReference type="RefSeq" id="WP_208111377.1">
    <property type="nucleotide sequence ID" value="NZ_SNXC01000003.1"/>
</dbReference>
<keyword evidence="4" id="KW-0997">Cell inner membrane</keyword>
<gene>
    <name evidence="10" type="ORF">DFP79_0253</name>
</gene>
<feature type="transmembrane region" description="Helical" evidence="8">
    <location>
        <begin position="349"/>
        <end position="367"/>
    </location>
</feature>
<feature type="transmembrane region" description="Helical" evidence="8">
    <location>
        <begin position="70"/>
        <end position="90"/>
    </location>
</feature>
<dbReference type="SUPFAM" id="SSF161098">
    <property type="entry name" value="MetI-like"/>
    <property type="match status" value="2"/>
</dbReference>
<dbReference type="Proteomes" id="UP000294656">
    <property type="component" value="Unassembled WGS sequence"/>
</dbReference>
<evidence type="ECO:0000256" key="8">
    <source>
        <dbReference type="RuleBase" id="RU363032"/>
    </source>
</evidence>
<feature type="transmembrane region" description="Helical" evidence="8">
    <location>
        <begin position="154"/>
        <end position="172"/>
    </location>
</feature>
<dbReference type="FunFam" id="1.10.3720.10:FF:000088">
    <property type="entry name" value="Iron(III) ABC transporter, permease protein"/>
    <property type="match status" value="1"/>
</dbReference>
<protein>
    <submittedName>
        <fullName evidence="10">Iron(III) transport system permease protein</fullName>
    </submittedName>
</protein>
<name>A0A4R6MJI6_9GAMM</name>
<feature type="transmembrane region" description="Helical" evidence="8">
    <location>
        <begin position="473"/>
        <end position="495"/>
    </location>
</feature>
<evidence type="ECO:0000256" key="4">
    <source>
        <dbReference type="ARBA" id="ARBA00022519"/>
    </source>
</evidence>
<feature type="domain" description="ABC transmembrane type-1" evidence="9">
    <location>
        <begin position="67"/>
        <end position="275"/>
    </location>
</feature>
<sequence length="557" mass="60657">MNKKLERASAGGSVSKAVSMSSFPYLKWASVMIAVLLFLPVLVIVSNLFSGTEVWVHLVNTVLADYVSNSLILMLSVAMGVLLLGVPAAWLTSVCDFPGRKVLTWALLLPLSMPAYIIAYTYTGLFDFAGPIQTFIRDITGLGYGEYWFFEMRSIGGAVAMLSLVLYPYVYLMSRAAFLEQSANTLEVSRTLGHSNIKSFFKLALPLARPAIIAGLTLAMMEVLADYGTVQYFSVTTFTTGIMRTFYGFGDLAGASQLAGVLLLFVCVLVLTERYSRRKIQYHSSGLSKTSQRKIPLSGWKGVAATLVCAVPVLLGFILPASVLLYWAVFEAEPITWDFIQLAWNSFSLALYAAIIAVFLALVLSYAMRLHKSKSVSYAVTSAGMGYALPGTIIAIGVIIPLAWLDHKIITFVKHTFDVKIGLLLSGTLVALLFAYTVRFMAVSLGAVQSGLGKVKPSMDMAGRSLGLKPMAVLRRIHFPLLKSSILTAILIVFVDVLKELPATLILRPFNFNTLAVRAFELASDERLVDAAPASLMIVLVGLLPVILLNRSISNNH</sequence>
<keyword evidence="11" id="KW-1185">Reference proteome</keyword>
<reference evidence="10 11" key="1">
    <citation type="submission" date="2019-03" db="EMBL/GenBank/DDBJ databases">
        <title>Genomic Encyclopedia of Type Strains, Phase III (KMG-III): the genomes of soil and plant-associated and newly described type strains.</title>
        <authorList>
            <person name="Whitman W."/>
        </authorList>
    </citation>
    <scope>NUCLEOTIDE SEQUENCE [LARGE SCALE GENOMIC DNA]</scope>
    <source>
        <strain evidence="10 11">CECT 7378</strain>
    </source>
</reference>
<accession>A0A4R6MJI6</accession>
<proteinExistence type="inferred from homology"/>
<dbReference type="Gene3D" id="1.10.3720.10">
    <property type="entry name" value="MetI-like"/>
    <property type="match status" value="2"/>
</dbReference>
<keyword evidence="6 8" id="KW-1133">Transmembrane helix</keyword>
<feature type="transmembrane region" description="Helical" evidence="8">
    <location>
        <begin position="424"/>
        <end position="452"/>
    </location>
</feature>
<evidence type="ECO:0000259" key="9">
    <source>
        <dbReference type="PROSITE" id="PS50928"/>
    </source>
</evidence>
<organism evidence="10 11">
    <name type="scientific">Marinomonas balearica</name>
    <dbReference type="NCBI Taxonomy" id="491947"/>
    <lineage>
        <taxon>Bacteria</taxon>
        <taxon>Pseudomonadati</taxon>
        <taxon>Pseudomonadota</taxon>
        <taxon>Gammaproteobacteria</taxon>
        <taxon>Oceanospirillales</taxon>
        <taxon>Oceanospirillaceae</taxon>
        <taxon>Marinomonas</taxon>
    </lineage>
</organism>
<dbReference type="GO" id="GO:0005886">
    <property type="term" value="C:plasma membrane"/>
    <property type="evidence" value="ECO:0007669"/>
    <property type="project" value="UniProtKB-SubCell"/>
</dbReference>
<dbReference type="PANTHER" id="PTHR43357:SF3">
    <property type="entry name" value="FE(3+)-TRANSPORT SYSTEM PERMEASE PROTEIN FBPB 2"/>
    <property type="match status" value="1"/>
</dbReference>
<dbReference type="Pfam" id="PF00528">
    <property type="entry name" value="BPD_transp_1"/>
    <property type="match status" value="1"/>
</dbReference>
<feature type="transmembrane region" description="Helical" evidence="8">
    <location>
        <begin position="25"/>
        <end position="50"/>
    </location>
</feature>
<dbReference type="InterPro" id="IPR000515">
    <property type="entry name" value="MetI-like"/>
</dbReference>
<dbReference type="EMBL" id="SNXC01000003">
    <property type="protein sequence ID" value="TDP01101.1"/>
    <property type="molecule type" value="Genomic_DNA"/>
</dbReference>
<dbReference type="PANTHER" id="PTHR43357">
    <property type="entry name" value="INNER MEMBRANE ABC TRANSPORTER PERMEASE PROTEIN YDCV"/>
    <property type="match status" value="1"/>
</dbReference>
<feature type="transmembrane region" description="Helical" evidence="8">
    <location>
        <begin position="102"/>
        <end position="122"/>
    </location>
</feature>
<comment type="similarity">
    <text evidence="8">Belongs to the binding-protein-dependent transport system permease family.</text>
</comment>
<keyword evidence="3" id="KW-1003">Cell membrane</keyword>
<keyword evidence="7 8" id="KW-0472">Membrane</keyword>
<evidence type="ECO:0000256" key="1">
    <source>
        <dbReference type="ARBA" id="ARBA00004429"/>
    </source>
</evidence>
<feature type="transmembrane region" description="Helical" evidence="8">
    <location>
        <begin position="245"/>
        <end position="271"/>
    </location>
</feature>
<evidence type="ECO:0000256" key="5">
    <source>
        <dbReference type="ARBA" id="ARBA00022692"/>
    </source>
</evidence>
<evidence type="ECO:0000256" key="6">
    <source>
        <dbReference type="ARBA" id="ARBA00022989"/>
    </source>
</evidence>
<comment type="caution">
    <text evidence="10">The sequence shown here is derived from an EMBL/GenBank/DDBJ whole genome shotgun (WGS) entry which is preliminary data.</text>
</comment>
<evidence type="ECO:0000256" key="7">
    <source>
        <dbReference type="ARBA" id="ARBA00023136"/>
    </source>
</evidence>
<feature type="transmembrane region" description="Helical" evidence="8">
    <location>
        <begin position="303"/>
        <end position="329"/>
    </location>
</feature>
<evidence type="ECO:0000313" key="10">
    <source>
        <dbReference type="EMBL" id="TDP01101.1"/>
    </source>
</evidence>
<feature type="domain" description="ABC transmembrane type-1" evidence="9">
    <location>
        <begin position="343"/>
        <end position="549"/>
    </location>
</feature>
<comment type="subcellular location">
    <subcellularLocation>
        <location evidence="1">Cell inner membrane</location>
        <topology evidence="1">Multi-pass membrane protein</topology>
    </subcellularLocation>
    <subcellularLocation>
        <location evidence="8">Cell membrane</location>
        <topology evidence="8">Multi-pass membrane protein</topology>
    </subcellularLocation>
</comment>
<keyword evidence="5 8" id="KW-0812">Transmembrane</keyword>
<dbReference type="PROSITE" id="PS50928">
    <property type="entry name" value="ABC_TM1"/>
    <property type="match status" value="2"/>
</dbReference>
<dbReference type="AlphaFoldDB" id="A0A4R6MJI6"/>